<evidence type="ECO:0000313" key="3">
    <source>
        <dbReference type="Proteomes" id="UP001469089"/>
    </source>
</evidence>
<accession>A0ABV1LSH5</accession>
<feature type="domain" description="SnoaL-like" evidence="1">
    <location>
        <begin position="22"/>
        <end position="120"/>
    </location>
</feature>
<dbReference type="InterPro" id="IPR032710">
    <property type="entry name" value="NTF2-like_dom_sf"/>
</dbReference>
<proteinExistence type="predicted"/>
<keyword evidence="3" id="KW-1185">Reference proteome</keyword>
<dbReference type="InterPro" id="IPR037401">
    <property type="entry name" value="SnoaL-like"/>
</dbReference>
<comment type="caution">
    <text evidence="2">The sequence shown here is derived from an EMBL/GenBank/DDBJ whole genome shotgun (WGS) entry which is preliminary data.</text>
</comment>
<name>A0ABV1LSH5_9BURK</name>
<dbReference type="EMBL" id="JAOALG010000002">
    <property type="protein sequence ID" value="MEQ5841926.1"/>
    <property type="molecule type" value="Genomic_DNA"/>
</dbReference>
<dbReference type="Proteomes" id="UP001469089">
    <property type="component" value="Unassembled WGS sequence"/>
</dbReference>
<dbReference type="RefSeq" id="WP_349543870.1">
    <property type="nucleotide sequence ID" value="NZ_JAOALG010000002.1"/>
</dbReference>
<evidence type="ECO:0000259" key="1">
    <source>
        <dbReference type="Pfam" id="PF12680"/>
    </source>
</evidence>
<evidence type="ECO:0000313" key="2">
    <source>
        <dbReference type="EMBL" id="MEQ5841926.1"/>
    </source>
</evidence>
<organism evidence="2 3">
    <name type="scientific">Paraburkholderia acidicola</name>
    <dbReference type="NCBI Taxonomy" id="1912599"/>
    <lineage>
        <taxon>Bacteria</taxon>
        <taxon>Pseudomonadati</taxon>
        <taxon>Pseudomonadota</taxon>
        <taxon>Betaproteobacteria</taxon>
        <taxon>Burkholderiales</taxon>
        <taxon>Burkholderiaceae</taxon>
        <taxon>Paraburkholderia</taxon>
    </lineage>
</organism>
<sequence>MSSAENLRVAQLFLEKMGSGASVDEIAALCAADLDFNIPGDTGVLPWVGHKTGREAMSDFVSGIRASVESVSFNIQDVLASDARAVVLGHLQSRIKATGTLIDTAFAFVLTFSSEGKIASFLMFEDSFAVSVAARHG</sequence>
<reference evidence="2 3" key="1">
    <citation type="journal article" date="2024" name="Chem. Sci.">
        <title>Discovery of a lagriamide polyketide by integrated genome mining, isotopic labeling, and untargeted metabolomics.</title>
        <authorList>
            <person name="Fergusson C.H."/>
            <person name="Saulog J."/>
            <person name="Paulo B.S."/>
            <person name="Wilson D.M."/>
            <person name="Liu D.Y."/>
            <person name="Morehouse N.J."/>
            <person name="Waterworth S."/>
            <person name="Barkei J."/>
            <person name="Gray C.A."/>
            <person name="Kwan J.C."/>
            <person name="Eustaquio A.S."/>
            <person name="Linington R.G."/>
        </authorList>
    </citation>
    <scope>NUCLEOTIDE SEQUENCE [LARGE SCALE GENOMIC DNA]</scope>
    <source>
        <strain evidence="2 3">RL17-338-BIF-B</strain>
    </source>
</reference>
<dbReference type="Gene3D" id="3.10.450.50">
    <property type="match status" value="1"/>
</dbReference>
<protein>
    <submittedName>
        <fullName evidence="2">Nuclear transport factor 2 family protein</fullName>
    </submittedName>
</protein>
<dbReference type="Pfam" id="PF12680">
    <property type="entry name" value="SnoaL_2"/>
    <property type="match status" value="1"/>
</dbReference>
<gene>
    <name evidence="2" type="ORF">N0A02_21040</name>
</gene>
<dbReference type="SUPFAM" id="SSF54427">
    <property type="entry name" value="NTF2-like"/>
    <property type="match status" value="1"/>
</dbReference>